<dbReference type="InterPro" id="IPR001173">
    <property type="entry name" value="Glyco_trans_2-like"/>
</dbReference>
<feature type="transmembrane region" description="Helical" evidence="2">
    <location>
        <begin position="384"/>
        <end position="405"/>
    </location>
</feature>
<gene>
    <name evidence="4" type="ORF">C440_02198</name>
</gene>
<evidence type="ECO:0000313" key="5">
    <source>
        <dbReference type="Proteomes" id="UP000011550"/>
    </source>
</evidence>
<proteinExistence type="predicted"/>
<keyword evidence="5" id="KW-1185">Reference proteome</keyword>
<feature type="region of interest" description="Disordered" evidence="1">
    <location>
        <begin position="103"/>
        <end position="147"/>
    </location>
</feature>
<dbReference type="CDD" id="cd04179">
    <property type="entry name" value="DPM_DPG-synthase_like"/>
    <property type="match status" value="1"/>
</dbReference>
<reference evidence="4 5" key="1">
    <citation type="journal article" date="2014" name="PLoS Genet.">
        <title>Phylogenetically driven sequencing of extremely halophilic archaea reveals strategies for static and dynamic osmo-response.</title>
        <authorList>
            <person name="Becker E.A."/>
            <person name="Seitzer P.M."/>
            <person name="Tritt A."/>
            <person name="Larsen D."/>
            <person name="Krusor M."/>
            <person name="Yao A.I."/>
            <person name="Wu D."/>
            <person name="Madern D."/>
            <person name="Eisen J.A."/>
            <person name="Darling A.E."/>
            <person name="Facciotti M.T."/>
        </authorList>
    </citation>
    <scope>NUCLEOTIDE SEQUENCE [LARGE SCALE GENOMIC DNA]</scope>
    <source>
        <strain evidence="4 5">ATCC BAA-1512</strain>
    </source>
</reference>
<protein>
    <submittedName>
        <fullName evidence="4">Family 2 glycosyl transferase</fullName>
    </submittedName>
</protein>
<feature type="transmembrane region" description="Helical" evidence="2">
    <location>
        <begin position="417"/>
        <end position="438"/>
    </location>
</feature>
<dbReference type="Pfam" id="PF00535">
    <property type="entry name" value="Glycos_transf_2"/>
    <property type="match status" value="1"/>
</dbReference>
<dbReference type="SUPFAM" id="SSF53448">
    <property type="entry name" value="Nucleotide-diphospho-sugar transferases"/>
    <property type="match status" value="1"/>
</dbReference>
<evidence type="ECO:0000256" key="2">
    <source>
        <dbReference type="SAM" id="Phobius"/>
    </source>
</evidence>
<feature type="domain" description="Glycosyltransferase 2-like" evidence="3">
    <location>
        <begin position="153"/>
        <end position="314"/>
    </location>
</feature>
<keyword evidence="2" id="KW-1133">Transmembrane helix</keyword>
<comment type="caution">
    <text evidence="4">The sequence shown here is derived from an EMBL/GenBank/DDBJ whole genome shotgun (WGS) entry which is preliminary data.</text>
</comment>
<dbReference type="PANTHER" id="PTHR48090:SF7">
    <property type="entry name" value="RFBJ PROTEIN"/>
    <property type="match status" value="1"/>
</dbReference>
<dbReference type="Gene3D" id="3.90.550.10">
    <property type="entry name" value="Spore Coat Polysaccharide Biosynthesis Protein SpsA, Chain A"/>
    <property type="match status" value="1"/>
</dbReference>
<evidence type="ECO:0000256" key="1">
    <source>
        <dbReference type="SAM" id="MobiDB-lite"/>
    </source>
</evidence>
<dbReference type="OrthoDB" id="11098at2157"/>
<keyword evidence="2" id="KW-0472">Membrane</keyword>
<dbReference type="PANTHER" id="PTHR48090">
    <property type="entry name" value="UNDECAPRENYL-PHOSPHATE 4-DEOXY-4-FORMAMIDO-L-ARABINOSE TRANSFERASE-RELATED"/>
    <property type="match status" value="1"/>
</dbReference>
<accession>M0IMK9</accession>
<keyword evidence="4" id="KW-0808">Transferase</keyword>
<organism evidence="4 5">
    <name type="scientific">Haloferax mucosum ATCC BAA-1512</name>
    <dbReference type="NCBI Taxonomy" id="662479"/>
    <lineage>
        <taxon>Archaea</taxon>
        <taxon>Methanobacteriati</taxon>
        <taxon>Methanobacteriota</taxon>
        <taxon>Stenosarchaea group</taxon>
        <taxon>Halobacteria</taxon>
        <taxon>Halobacteriales</taxon>
        <taxon>Haloferacaceae</taxon>
        <taxon>Haloferax</taxon>
    </lineage>
</organism>
<dbReference type="AlphaFoldDB" id="M0IMK9"/>
<evidence type="ECO:0000313" key="4">
    <source>
        <dbReference type="EMBL" id="ELZ98021.1"/>
    </source>
</evidence>
<dbReference type="STRING" id="662479.C440_02198"/>
<dbReference type="PATRIC" id="fig|662479.7.peg.453"/>
<dbReference type="Proteomes" id="UP000011550">
    <property type="component" value="Unassembled WGS sequence"/>
</dbReference>
<dbReference type="GO" id="GO:0016740">
    <property type="term" value="F:transferase activity"/>
    <property type="evidence" value="ECO:0007669"/>
    <property type="project" value="UniProtKB-KW"/>
</dbReference>
<sequence length="455" mass="48320">MSRSTRAPNATPTIGFVATADNLGALARNVTRATDRGFDVLVAVDSSVGEHEVAFIELLAPDRVSLVTVEADVHPFVALSDAASVAESRLLVYQPTESLLDGLDEVPSADRNGSAAGVAPPRPIEPRQSVAEEHPPSELTTSDEPPEQLSLAAIPAYNEANTIDEVVRGVSQYVDEVLVVDDGSTDDTAAVARAAGATVVEHGRNRGYGGALNTAFAQARDCDATTLVTLDADGQHRAADVPALVQCQEQTDAPVVVGSRFVEGATCNAPLYRRFGIGVVNVLTNLSMGVVRRDSWVTDTQSGFRAYDRRAIESLAADDAIGDAMSASTDILHHAHHYNYDIEETPIDVEYDVEDASSINPISHGWTLVSNILQTVERERPMTVLGLPGLFGATVGLMLGYLLLVRFLTSGQLPVGLAVLSVSFTLSGLFACLTGIVLHSLNSLLAPVRDDLDRQ</sequence>
<dbReference type="RefSeq" id="WP_008317824.1">
    <property type="nucleotide sequence ID" value="NZ_AOLN01000004.1"/>
</dbReference>
<dbReference type="InterPro" id="IPR029044">
    <property type="entry name" value="Nucleotide-diphossugar_trans"/>
</dbReference>
<evidence type="ECO:0000259" key="3">
    <source>
        <dbReference type="Pfam" id="PF00535"/>
    </source>
</evidence>
<dbReference type="InterPro" id="IPR050256">
    <property type="entry name" value="Glycosyltransferase_2"/>
</dbReference>
<dbReference type="EMBL" id="AOLN01000004">
    <property type="protein sequence ID" value="ELZ98021.1"/>
    <property type="molecule type" value="Genomic_DNA"/>
</dbReference>
<name>M0IMK9_9EURY</name>
<keyword evidence="2" id="KW-0812">Transmembrane</keyword>